<comment type="similarity">
    <text evidence="1">Belongs to the intimin/invasin family.</text>
</comment>
<dbReference type="InterPro" id="IPR008964">
    <property type="entry name" value="Invasin/intimin_cell_adhesion"/>
</dbReference>
<keyword evidence="3" id="KW-1133">Transmembrane helix</keyword>
<dbReference type="InterPro" id="IPR013783">
    <property type="entry name" value="Ig-like_fold"/>
</dbReference>
<dbReference type="AlphaFoldDB" id="A0A919BQE0"/>
<feature type="domain" description="Big-1" evidence="4">
    <location>
        <begin position="248"/>
        <end position="348"/>
    </location>
</feature>
<evidence type="ECO:0000259" key="4">
    <source>
        <dbReference type="PROSITE" id="PS51127"/>
    </source>
</evidence>
<proteinExistence type="inferred from homology"/>
<evidence type="ECO:0000313" key="6">
    <source>
        <dbReference type="Proteomes" id="UP000623842"/>
    </source>
</evidence>
<protein>
    <recommendedName>
        <fullName evidence="4">Big-1 domain-containing protein</fullName>
    </recommendedName>
</protein>
<dbReference type="InterPro" id="IPR003344">
    <property type="entry name" value="Big_1_dom"/>
</dbReference>
<evidence type="ECO:0000256" key="1">
    <source>
        <dbReference type="ARBA" id="ARBA00010116"/>
    </source>
</evidence>
<dbReference type="SUPFAM" id="SSF49373">
    <property type="entry name" value="Invasin/intimin cell-adhesion fragments"/>
    <property type="match status" value="5"/>
</dbReference>
<reference evidence="5" key="1">
    <citation type="journal article" date="2014" name="Int. J. Syst. Evol. Microbiol.">
        <title>Complete genome sequence of Corynebacterium casei LMG S-19264T (=DSM 44701T), isolated from a smear-ripened cheese.</title>
        <authorList>
            <consortium name="US DOE Joint Genome Institute (JGI-PGF)"/>
            <person name="Walter F."/>
            <person name="Albersmeier A."/>
            <person name="Kalinowski J."/>
            <person name="Ruckert C."/>
        </authorList>
    </citation>
    <scope>NUCLEOTIDE SEQUENCE</scope>
    <source>
        <strain evidence="5">KCTC 42731</strain>
    </source>
</reference>
<reference evidence="5" key="2">
    <citation type="submission" date="2020-09" db="EMBL/GenBank/DDBJ databases">
        <authorList>
            <person name="Sun Q."/>
            <person name="Kim S."/>
        </authorList>
    </citation>
    <scope>NUCLEOTIDE SEQUENCE</scope>
    <source>
        <strain evidence="5">KCTC 42731</strain>
    </source>
</reference>
<feature type="region of interest" description="Disordered" evidence="2">
    <location>
        <begin position="760"/>
        <end position="780"/>
    </location>
</feature>
<evidence type="ECO:0000256" key="2">
    <source>
        <dbReference type="SAM" id="MobiDB-lite"/>
    </source>
</evidence>
<dbReference type="PROSITE" id="PS51127">
    <property type="entry name" value="BIG1"/>
    <property type="match status" value="1"/>
</dbReference>
<dbReference type="EMBL" id="BNCK01000009">
    <property type="protein sequence ID" value="GHG02643.1"/>
    <property type="molecule type" value="Genomic_DNA"/>
</dbReference>
<gene>
    <name evidence="5" type="ORF">GCM10017161_34440</name>
</gene>
<sequence>MALVRSVFYIVCCMVLIGCGGGGGGLSDGGTTPDPTPEPIKINLSLSDSKVSNGNPLEVTAIVTQGGVPVATKLVTFTLDKSDIAIFDKGISSVATDSAGKAVVTLLAGNKADGGTIVATTDTGESSETLAFNSAGDGNVIVGPQIDEIAIFANTLQLASSGAQEIALTVIAKNNKNILIPGADISFSSDSGELLISKDDNEVPSSITNDKGQATAILSTQNNPKNRTITVTASNGSISDEINIFVVGTTVQFSGSSSLAFNDDSTYIINVLDSDSEGVYGAQVSLSLANDPATGAANLSFPSTVTTNEEGQAFIQVTGVTGGTNTIIASAMGATASKAISVQADSFVFTGFNNGDGVAVNPSNGNVTPPDVLLSDTATVTLSWNRSGTPVANGTRVDFSTTRGTLSSSSGVINNGQVSTTLTSNDAGKAIVTFTGSDGNIQLSNQLAFEFVAETVDRLIAQASPNSIGPDGQTSTISVVARDPNGNLVKNKTIVFSLSDTTGGQISPAEAITDSKGSASTVFKSSTGSAQNNITITATVKDQPSIIDTVNLTVADRELFIAIGTGNEIEDNETSYTKRFVAFVTDADSNPVKNQKLTVSSVPDAYYKGRWLPLYDGDEFIRWVTAGEIGTHTPDEHNRDTALYLTSQPPTRCLNEDINLNGILDPGEDTNNSGTLTPGNVISSLATVSVENDNTTQVEAVTDNEGKVVIELVYAQSFGGWVDINLIVSGKVGGTESIAKTTYTLPNSAQDINSEDISPPTASIGMSGPFGEHNSCNGWQ</sequence>
<organism evidence="5 6">
    <name type="scientific">Thalassotalea marina</name>
    <dbReference type="NCBI Taxonomy" id="1673741"/>
    <lineage>
        <taxon>Bacteria</taxon>
        <taxon>Pseudomonadati</taxon>
        <taxon>Pseudomonadota</taxon>
        <taxon>Gammaproteobacteria</taxon>
        <taxon>Alteromonadales</taxon>
        <taxon>Colwelliaceae</taxon>
        <taxon>Thalassotalea</taxon>
    </lineage>
</organism>
<dbReference type="SMART" id="SM00634">
    <property type="entry name" value="BID_1"/>
    <property type="match status" value="4"/>
</dbReference>
<feature type="transmembrane region" description="Helical" evidence="3">
    <location>
        <begin position="7"/>
        <end position="26"/>
    </location>
</feature>
<dbReference type="Proteomes" id="UP000623842">
    <property type="component" value="Unassembled WGS sequence"/>
</dbReference>
<dbReference type="Pfam" id="PF02369">
    <property type="entry name" value="Big_1"/>
    <property type="match status" value="1"/>
</dbReference>
<dbReference type="RefSeq" id="WP_189773237.1">
    <property type="nucleotide sequence ID" value="NZ_BNCK01000009.1"/>
</dbReference>
<evidence type="ECO:0000256" key="3">
    <source>
        <dbReference type="SAM" id="Phobius"/>
    </source>
</evidence>
<comment type="caution">
    <text evidence="5">The sequence shown here is derived from an EMBL/GenBank/DDBJ whole genome shotgun (WGS) entry which is preliminary data.</text>
</comment>
<accession>A0A919BQE0</accession>
<keyword evidence="6" id="KW-1185">Reference proteome</keyword>
<name>A0A919BQE0_9GAMM</name>
<keyword evidence="3" id="KW-0472">Membrane</keyword>
<dbReference type="Gene3D" id="2.60.40.10">
    <property type="entry name" value="Immunoglobulins"/>
    <property type="match status" value="5"/>
</dbReference>
<keyword evidence="3" id="KW-0812">Transmembrane</keyword>
<dbReference type="PROSITE" id="PS51257">
    <property type="entry name" value="PROKAR_LIPOPROTEIN"/>
    <property type="match status" value="1"/>
</dbReference>
<evidence type="ECO:0000313" key="5">
    <source>
        <dbReference type="EMBL" id="GHG02643.1"/>
    </source>
</evidence>